<dbReference type="GO" id="GO:0007166">
    <property type="term" value="P:cell surface receptor signaling pathway"/>
    <property type="evidence" value="ECO:0007669"/>
    <property type="project" value="InterPro"/>
</dbReference>
<feature type="transmembrane region" description="Helical" evidence="16">
    <location>
        <begin position="369"/>
        <end position="388"/>
    </location>
</feature>
<dbReference type="SUPFAM" id="SSF81321">
    <property type="entry name" value="Family A G protein-coupled receptor-like"/>
    <property type="match status" value="1"/>
</dbReference>
<comment type="similarity">
    <text evidence="2">Belongs to the G-protein coupled receptor 2 family.</text>
</comment>
<evidence type="ECO:0000256" key="11">
    <source>
        <dbReference type="ARBA" id="ARBA00023180"/>
    </source>
</evidence>
<dbReference type="FunFam" id="1.20.1070.10:FF:000032">
    <property type="entry name" value="Vasoactive intestinal polypeptide receptor 1"/>
    <property type="match status" value="1"/>
</dbReference>
<feature type="domain" description="G-protein coupled receptors family 2 profile 2" evidence="18">
    <location>
        <begin position="138"/>
        <end position="389"/>
    </location>
</feature>
<keyword evidence="8 16" id="KW-0472">Membrane</keyword>
<feature type="transmembrane region" description="Helical" evidence="16">
    <location>
        <begin position="175"/>
        <end position="197"/>
    </location>
</feature>
<dbReference type="InterPro" id="IPR050332">
    <property type="entry name" value="GPCR_2"/>
</dbReference>
<dbReference type="AlphaFoldDB" id="A0A8B9SHX0"/>
<accession>A0A8B9SHX0</accession>
<evidence type="ECO:0000256" key="4">
    <source>
        <dbReference type="ARBA" id="ARBA00022692"/>
    </source>
</evidence>
<keyword evidence="9" id="KW-1015">Disulfide bond</keyword>
<reference evidence="19" key="3">
    <citation type="submission" date="2025-09" db="UniProtKB">
        <authorList>
            <consortium name="Ensembl"/>
        </authorList>
    </citation>
    <scope>IDENTIFICATION</scope>
</reference>
<dbReference type="Ensembl" id="ENSAPLT00020003989.1">
    <property type="protein sequence ID" value="ENSAPLP00020003714.1"/>
    <property type="gene ID" value="ENSAPLG00020002667.1"/>
</dbReference>
<evidence type="ECO:0000256" key="12">
    <source>
        <dbReference type="ARBA" id="ARBA00023224"/>
    </source>
</evidence>
<evidence type="ECO:0000256" key="9">
    <source>
        <dbReference type="ARBA" id="ARBA00023157"/>
    </source>
</evidence>
<evidence type="ECO:0000259" key="17">
    <source>
        <dbReference type="PROSITE" id="PS50227"/>
    </source>
</evidence>
<dbReference type="Gene3D" id="4.10.1240.10">
    <property type="entry name" value="GPCR, family 2, extracellular hormone receptor domain"/>
    <property type="match status" value="1"/>
</dbReference>
<name>A0A8B9SHX0_ANAPL</name>
<dbReference type="GO" id="GO:0008528">
    <property type="term" value="F:G protein-coupled peptide receptor activity"/>
    <property type="evidence" value="ECO:0007669"/>
    <property type="project" value="TreeGrafter"/>
</dbReference>
<evidence type="ECO:0000256" key="3">
    <source>
        <dbReference type="ARBA" id="ARBA00022475"/>
    </source>
</evidence>
<dbReference type="PROSITE" id="PS00649">
    <property type="entry name" value="G_PROTEIN_RECEP_F2_1"/>
    <property type="match status" value="1"/>
</dbReference>
<dbReference type="GO" id="GO:0016520">
    <property type="term" value="F:growth hormone-releasing hormone receptor activity"/>
    <property type="evidence" value="ECO:0007669"/>
    <property type="project" value="UniProtKB-ARBA"/>
</dbReference>
<keyword evidence="6 16" id="KW-1133">Transmembrane helix</keyword>
<dbReference type="PROSITE" id="PS50227">
    <property type="entry name" value="G_PROTEIN_RECEP_F2_3"/>
    <property type="match status" value="1"/>
</dbReference>
<feature type="domain" description="G-protein coupled receptors family 2 profile 1" evidence="17">
    <location>
        <begin position="45"/>
        <end position="122"/>
    </location>
</feature>
<evidence type="ECO:0000256" key="7">
    <source>
        <dbReference type="ARBA" id="ARBA00023040"/>
    </source>
</evidence>
<dbReference type="InterPro" id="IPR001879">
    <property type="entry name" value="GPCR_2_extracellular_dom"/>
</dbReference>
<proteinExistence type="inferred from homology"/>
<dbReference type="InterPro" id="IPR017981">
    <property type="entry name" value="GPCR_2-like_7TM"/>
</dbReference>
<dbReference type="PRINTS" id="PR00249">
    <property type="entry name" value="GPCRSECRETIN"/>
</dbReference>
<evidence type="ECO:0000256" key="8">
    <source>
        <dbReference type="ARBA" id="ARBA00023136"/>
    </source>
</evidence>
<keyword evidence="10" id="KW-0675">Receptor</keyword>
<comment type="function">
    <text evidence="13">Receptor for GRF, coupled to G proteins which activate adenylyl cyclase. Stimulates somatotroph cell growth, growth hormone gene transcription and growth hormone secretion.</text>
</comment>
<sequence>MILLSGSVHFGNHRTSWLCFLCLTEVAGIHPECKIFQQVVKEEALCLEKNESVSSDFKGCTRDWDGLSCWPRAAFGEMVKIPCPRFFEEITNIHGFLQRNCTQEAYWSEPFPPYAVACGFDEGSSKGPEDQKSYYSAFWRVYTAGYAASVTSLITALIVFAAFRKFHCTRNYIHMHLFVSFILRAIAVFTKDAVLFADETMDHCLMSTVACKAAVAFFQFSILANFFWLLIEGIYLQTLLLLTFVSDKQYVWWFIFAGWGAPTAVMFTWVLTRIHQQNTGCWDDDENGVVLWIIKGPILLTVLINFIIFINVIRILVHKLKSQDGGGSHSSHFVRLAKSTLLLIPLFGVHYIVFAFFPESTGLEARLYIELGLGSFQGFVVALLYCFSNAEVQSELKKQLCKWQYQEYLSFTHKHGTMSRENSPVNYVTQLSLLEKISPKRKTSAYQNGVTSV</sequence>
<dbReference type="GO" id="GO:0004999">
    <property type="term" value="F:vasoactive intestinal polypeptide receptor activity"/>
    <property type="evidence" value="ECO:0007669"/>
    <property type="project" value="InterPro"/>
</dbReference>
<dbReference type="Proteomes" id="UP000694400">
    <property type="component" value="Chromosome 2"/>
</dbReference>
<evidence type="ECO:0000259" key="18">
    <source>
        <dbReference type="PROSITE" id="PS50261"/>
    </source>
</evidence>
<dbReference type="FunFam" id="4.10.1240.10:FF:000014">
    <property type="entry name" value="Growth hormone-releasing hormone receptor 2"/>
    <property type="match status" value="1"/>
</dbReference>
<comment type="subcellular location">
    <subcellularLocation>
        <location evidence="1">Cell membrane</location>
        <topology evidence="1">Multi-pass membrane protein</topology>
    </subcellularLocation>
</comment>
<evidence type="ECO:0000256" key="10">
    <source>
        <dbReference type="ARBA" id="ARBA00023170"/>
    </source>
</evidence>
<organism evidence="19 20">
    <name type="scientific">Anas platyrhynchos</name>
    <name type="common">Mallard</name>
    <name type="synonym">Anas boschas</name>
    <dbReference type="NCBI Taxonomy" id="8839"/>
    <lineage>
        <taxon>Eukaryota</taxon>
        <taxon>Metazoa</taxon>
        <taxon>Chordata</taxon>
        <taxon>Craniata</taxon>
        <taxon>Vertebrata</taxon>
        <taxon>Euteleostomi</taxon>
        <taxon>Archelosauria</taxon>
        <taxon>Archosauria</taxon>
        <taxon>Dinosauria</taxon>
        <taxon>Saurischia</taxon>
        <taxon>Theropoda</taxon>
        <taxon>Coelurosauria</taxon>
        <taxon>Aves</taxon>
        <taxon>Neognathae</taxon>
        <taxon>Galloanserae</taxon>
        <taxon>Anseriformes</taxon>
        <taxon>Anatidae</taxon>
        <taxon>Anatinae</taxon>
        <taxon>Anas</taxon>
    </lineage>
</organism>
<dbReference type="Pfam" id="PF00002">
    <property type="entry name" value="7tm_2"/>
    <property type="match status" value="1"/>
</dbReference>
<dbReference type="InterPro" id="IPR017983">
    <property type="entry name" value="GPCR_2_secretin-like_CS"/>
</dbReference>
<evidence type="ECO:0000256" key="15">
    <source>
        <dbReference type="ARBA" id="ARBA00079039"/>
    </source>
</evidence>
<feature type="transmembrane region" description="Helical" evidence="16">
    <location>
        <begin position="336"/>
        <end position="357"/>
    </location>
</feature>
<dbReference type="GO" id="GO:0051240">
    <property type="term" value="P:positive regulation of multicellular organismal process"/>
    <property type="evidence" value="ECO:0007669"/>
    <property type="project" value="UniProtKB-ARBA"/>
</dbReference>
<evidence type="ECO:0000313" key="19">
    <source>
        <dbReference type="Ensembl" id="ENSAPLP00020003714.1"/>
    </source>
</evidence>
<dbReference type="SUPFAM" id="SSF111418">
    <property type="entry name" value="Hormone receptor domain"/>
    <property type="match status" value="1"/>
</dbReference>
<dbReference type="PRINTS" id="PR01154">
    <property type="entry name" value="VIP1RECEPTOR"/>
</dbReference>
<reference evidence="19" key="1">
    <citation type="submission" date="2019-08" db="EMBL/GenBank/DDBJ databases">
        <title>Three high-quality genomes provides insights into domestication of ducks.</title>
        <authorList>
            <person name="Hou Z.C."/>
            <person name="Zhu F."/>
            <person name="Yin Z.T."/>
            <person name="Zhang F."/>
        </authorList>
    </citation>
    <scope>NUCLEOTIDE SEQUENCE [LARGE SCALE GENOMIC DNA]</scope>
</reference>
<dbReference type="Gene3D" id="1.20.1070.10">
    <property type="entry name" value="Rhodopsin 7-helix transmembrane proteins"/>
    <property type="match status" value="1"/>
</dbReference>
<dbReference type="InterPro" id="IPR036445">
    <property type="entry name" value="GPCR_2_extracell_dom_sf"/>
</dbReference>
<keyword evidence="7" id="KW-0297">G-protein coupled receptor</keyword>
<dbReference type="PROSITE" id="PS50261">
    <property type="entry name" value="G_PROTEIN_RECEP_F2_4"/>
    <property type="match status" value="1"/>
</dbReference>
<dbReference type="GO" id="GO:0005886">
    <property type="term" value="C:plasma membrane"/>
    <property type="evidence" value="ECO:0007669"/>
    <property type="project" value="UniProtKB-SubCell"/>
</dbReference>
<dbReference type="InterPro" id="IPR000832">
    <property type="entry name" value="GPCR_2_secretin-like"/>
</dbReference>
<dbReference type="PANTHER" id="PTHR45620:SF6">
    <property type="entry name" value="GROWTH HORMONE-RELEASING HORMONE-LIKE PEPTIDE RECEPTOR"/>
    <property type="match status" value="1"/>
</dbReference>
<evidence type="ECO:0000256" key="6">
    <source>
        <dbReference type="ARBA" id="ARBA00022989"/>
    </source>
</evidence>
<dbReference type="SMART" id="SM00008">
    <property type="entry name" value="HormR"/>
    <property type="match status" value="1"/>
</dbReference>
<evidence type="ECO:0000256" key="5">
    <source>
        <dbReference type="ARBA" id="ARBA00022729"/>
    </source>
</evidence>
<evidence type="ECO:0000256" key="1">
    <source>
        <dbReference type="ARBA" id="ARBA00004651"/>
    </source>
</evidence>
<dbReference type="GO" id="GO:0040008">
    <property type="term" value="P:regulation of growth"/>
    <property type="evidence" value="ECO:0007669"/>
    <property type="project" value="UniProtKB-ARBA"/>
</dbReference>
<keyword evidence="5" id="KW-0732">Signal</keyword>
<evidence type="ECO:0000256" key="2">
    <source>
        <dbReference type="ARBA" id="ARBA00005314"/>
    </source>
</evidence>
<evidence type="ECO:0000256" key="13">
    <source>
        <dbReference type="ARBA" id="ARBA00055347"/>
    </source>
</evidence>
<feature type="transmembrane region" description="Helical" evidence="16">
    <location>
        <begin position="292"/>
        <end position="316"/>
    </location>
</feature>
<keyword evidence="11" id="KW-0325">Glycoprotein</keyword>
<dbReference type="InterPro" id="IPR001771">
    <property type="entry name" value="GPCR_2_VIP_rcpt_1"/>
</dbReference>
<reference evidence="19" key="2">
    <citation type="submission" date="2025-08" db="UniProtKB">
        <authorList>
            <consortium name="Ensembl"/>
        </authorList>
    </citation>
    <scope>IDENTIFICATION</scope>
</reference>
<keyword evidence="4 16" id="KW-0812">Transmembrane</keyword>
<evidence type="ECO:0000256" key="14">
    <source>
        <dbReference type="ARBA" id="ARBA00071070"/>
    </source>
</evidence>
<protein>
    <recommendedName>
        <fullName evidence="14">Growth hormone-releasing hormone receptor</fullName>
    </recommendedName>
    <alternativeName>
        <fullName evidence="15">Growth hormone-releasing factor receptor</fullName>
    </alternativeName>
</protein>
<dbReference type="PANTHER" id="PTHR45620">
    <property type="entry name" value="PDF RECEPTOR-LIKE PROTEIN-RELATED"/>
    <property type="match status" value="1"/>
</dbReference>
<feature type="transmembrane region" description="Helical" evidence="16">
    <location>
        <begin position="250"/>
        <end position="272"/>
    </location>
</feature>
<dbReference type="GO" id="GO:0007188">
    <property type="term" value="P:adenylate cyclase-modulating G protein-coupled receptor signaling pathway"/>
    <property type="evidence" value="ECO:0007669"/>
    <property type="project" value="TreeGrafter"/>
</dbReference>
<keyword evidence="12" id="KW-0807">Transducer</keyword>
<dbReference type="PROSITE" id="PS00650">
    <property type="entry name" value="G_PROTEIN_RECEP_F2_2"/>
    <property type="match status" value="1"/>
</dbReference>
<dbReference type="Pfam" id="PF02793">
    <property type="entry name" value="HRM"/>
    <property type="match status" value="1"/>
</dbReference>
<keyword evidence="3" id="KW-1003">Cell membrane</keyword>
<feature type="transmembrane region" description="Helical" evidence="16">
    <location>
        <begin position="141"/>
        <end position="163"/>
    </location>
</feature>
<feature type="transmembrane region" description="Helical" evidence="16">
    <location>
        <begin position="217"/>
        <end position="243"/>
    </location>
</feature>
<evidence type="ECO:0000313" key="20">
    <source>
        <dbReference type="Proteomes" id="UP000694400"/>
    </source>
</evidence>
<evidence type="ECO:0000256" key="16">
    <source>
        <dbReference type="SAM" id="Phobius"/>
    </source>
</evidence>
<dbReference type="GO" id="GO:0017046">
    <property type="term" value="F:peptide hormone binding"/>
    <property type="evidence" value="ECO:0007669"/>
    <property type="project" value="TreeGrafter"/>
</dbReference>